<comment type="subcellular location">
    <subcellularLocation>
        <location evidence="1">Cell envelope</location>
    </subcellularLocation>
</comment>
<dbReference type="InterPro" id="IPR017937">
    <property type="entry name" value="Thioredoxin_CS"/>
</dbReference>
<gene>
    <name evidence="7" type="ORF">TH53_11580</name>
</gene>
<feature type="chain" id="PRO_5002222175" description="Thioredoxin domain-containing protein" evidence="5">
    <location>
        <begin position="21"/>
        <end position="377"/>
    </location>
</feature>
<dbReference type="Pfam" id="PF00578">
    <property type="entry name" value="AhpC-TSA"/>
    <property type="match status" value="1"/>
</dbReference>
<comment type="caution">
    <text evidence="7">The sequence shown here is derived from an EMBL/GenBank/DDBJ whole genome shotgun (WGS) entry which is preliminary data.</text>
</comment>
<dbReference type="RefSeq" id="WP_041882120.1">
    <property type="nucleotide sequence ID" value="NZ_CP157278.1"/>
</dbReference>
<dbReference type="InterPro" id="IPR013766">
    <property type="entry name" value="Thioredoxin_domain"/>
</dbReference>
<keyword evidence="8" id="KW-1185">Reference proteome</keyword>
<keyword evidence="3" id="KW-1015">Disulfide bond</keyword>
<feature type="domain" description="Thioredoxin" evidence="6">
    <location>
        <begin position="233"/>
        <end position="377"/>
    </location>
</feature>
<dbReference type="InterPro" id="IPR000866">
    <property type="entry name" value="AhpC/TSA"/>
</dbReference>
<evidence type="ECO:0000259" key="6">
    <source>
        <dbReference type="PROSITE" id="PS51352"/>
    </source>
</evidence>
<dbReference type="PANTHER" id="PTHR42852">
    <property type="entry name" value="THIOL:DISULFIDE INTERCHANGE PROTEIN DSBE"/>
    <property type="match status" value="1"/>
</dbReference>
<sequence length="377" mass="41630">MIKKTTLLAAGALLPFALFAQQPFSIKGEIKSLQPGDKIFLNYIADGKSVLDSAIAAKGTFTFNGKIKDPARGVLYKKSNVKGVKSDALPFYLESGNIEVAATDSLKKATINGSLINRDNSKLKSQSKTVQDQIDILNAEYAKFTPEQKKDKAFIDSFEKRYENISAGLTPIYLDYARNNPDSYISIVVLSQLATNDKVHSDAEQLFQALSPKVRETSTGKSIAGYFEAAKKTKVGLQAIDFTQNDVNDKPVKLSDFKGKYVLVDFWASWCGPCRQENPNVVSAYNQYKDKGFTVLGVSLDQPGKKAAWLKAIEDDKLAWTQVSDLKFWDNAVAKLYGIRSIPSNFLIDPSGKIIAKGLREEALHNKLAEIFDAKSK</sequence>
<dbReference type="PROSITE" id="PS00194">
    <property type="entry name" value="THIOREDOXIN_1"/>
    <property type="match status" value="1"/>
</dbReference>
<dbReference type="Gene3D" id="3.40.30.10">
    <property type="entry name" value="Glutaredoxin"/>
    <property type="match status" value="1"/>
</dbReference>
<dbReference type="InterPro" id="IPR025380">
    <property type="entry name" value="DUF4369"/>
</dbReference>
<dbReference type="SUPFAM" id="SSF52833">
    <property type="entry name" value="Thioredoxin-like"/>
    <property type="match status" value="1"/>
</dbReference>
<dbReference type="InterPro" id="IPR036249">
    <property type="entry name" value="Thioredoxin-like_sf"/>
</dbReference>
<dbReference type="Proteomes" id="UP000032049">
    <property type="component" value="Unassembled WGS sequence"/>
</dbReference>
<reference evidence="7 8" key="1">
    <citation type="submission" date="2015-01" db="EMBL/GenBank/DDBJ databases">
        <title>Draft genome sequence of Pedobacter sp. NL19 isolated from sludge of an effluent treatment pond in an abandoned uranium mine.</title>
        <authorList>
            <person name="Santos T."/>
            <person name="Caetano T."/>
            <person name="Covas C."/>
            <person name="Cruz A."/>
            <person name="Mendo S."/>
        </authorList>
    </citation>
    <scope>NUCLEOTIDE SEQUENCE [LARGE SCALE GENOMIC DNA]</scope>
    <source>
        <strain evidence="7 8">NL19</strain>
    </source>
</reference>
<evidence type="ECO:0000256" key="2">
    <source>
        <dbReference type="ARBA" id="ARBA00022748"/>
    </source>
</evidence>
<dbReference type="CDD" id="cd02966">
    <property type="entry name" value="TlpA_like_family"/>
    <property type="match status" value="1"/>
</dbReference>
<dbReference type="InterPro" id="IPR050553">
    <property type="entry name" value="Thioredoxin_ResA/DsbE_sf"/>
</dbReference>
<evidence type="ECO:0000313" key="8">
    <source>
        <dbReference type="Proteomes" id="UP000032049"/>
    </source>
</evidence>
<proteinExistence type="predicted"/>
<evidence type="ECO:0000313" key="7">
    <source>
        <dbReference type="EMBL" id="KIO77004.1"/>
    </source>
</evidence>
<accession>A0A0D0FWW4</accession>
<evidence type="ECO:0000256" key="1">
    <source>
        <dbReference type="ARBA" id="ARBA00004196"/>
    </source>
</evidence>
<dbReference type="EMBL" id="JXRA01000048">
    <property type="protein sequence ID" value="KIO77004.1"/>
    <property type="molecule type" value="Genomic_DNA"/>
</dbReference>
<feature type="signal peptide" evidence="5">
    <location>
        <begin position="1"/>
        <end position="20"/>
    </location>
</feature>
<dbReference type="STRING" id="1503925.TH53_11580"/>
<dbReference type="Pfam" id="PF14289">
    <property type="entry name" value="DUF4369"/>
    <property type="match status" value="1"/>
</dbReference>
<dbReference type="GO" id="GO:0016209">
    <property type="term" value="F:antioxidant activity"/>
    <property type="evidence" value="ECO:0007669"/>
    <property type="project" value="InterPro"/>
</dbReference>
<dbReference type="OrthoDB" id="750178at2"/>
<dbReference type="GO" id="GO:0016491">
    <property type="term" value="F:oxidoreductase activity"/>
    <property type="evidence" value="ECO:0007669"/>
    <property type="project" value="InterPro"/>
</dbReference>
<dbReference type="PANTHER" id="PTHR42852:SF6">
    <property type="entry name" value="THIOL:DISULFIDE INTERCHANGE PROTEIN DSBE"/>
    <property type="match status" value="1"/>
</dbReference>
<dbReference type="GO" id="GO:0017004">
    <property type="term" value="P:cytochrome complex assembly"/>
    <property type="evidence" value="ECO:0007669"/>
    <property type="project" value="UniProtKB-KW"/>
</dbReference>
<keyword evidence="2" id="KW-0201">Cytochrome c-type biogenesis</keyword>
<evidence type="ECO:0000256" key="4">
    <source>
        <dbReference type="ARBA" id="ARBA00023284"/>
    </source>
</evidence>
<protein>
    <recommendedName>
        <fullName evidence="6">Thioredoxin domain-containing protein</fullName>
    </recommendedName>
</protein>
<dbReference type="PROSITE" id="PS51352">
    <property type="entry name" value="THIOREDOXIN_2"/>
    <property type="match status" value="1"/>
</dbReference>
<evidence type="ECO:0000256" key="5">
    <source>
        <dbReference type="SAM" id="SignalP"/>
    </source>
</evidence>
<organism evidence="7 8">
    <name type="scientific">Pedobacter lusitanus</name>
    <dbReference type="NCBI Taxonomy" id="1503925"/>
    <lineage>
        <taxon>Bacteria</taxon>
        <taxon>Pseudomonadati</taxon>
        <taxon>Bacteroidota</taxon>
        <taxon>Sphingobacteriia</taxon>
        <taxon>Sphingobacteriales</taxon>
        <taxon>Sphingobacteriaceae</taxon>
        <taxon>Pedobacter</taxon>
    </lineage>
</organism>
<keyword evidence="4" id="KW-0676">Redox-active center</keyword>
<dbReference type="GO" id="GO:0030313">
    <property type="term" value="C:cell envelope"/>
    <property type="evidence" value="ECO:0007669"/>
    <property type="project" value="UniProtKB-SubCell"/>
</dbReference>
<evidence type="ECO:0000256" key="3">
    <source>
        <dbReference type="ARBA" id="ARBA00023157"/>
    </source>
</evidence>
<dbReference type="AlphaFoldDB" id="A0A0D0FWW4"/>
<name>A0A0D0FWW4_9SPHI</name>
<keyword evidence="5" id="KW-0732">Signal</keyword>